<keyword evidence="5 7" id="KW-0694">RNA-binding</keyword>
<keyword evidence="6" id="KW-0539">Nucleus</keyword>
<evidence type="ECO:0000256" key="4">
    <source>
        <dbReference type="ARBA" id="ARBA00015520"/>
    </source>
</evidence>
<reference evidence="10" key="1">
    <citation type="journal article" date="2020" name="Stud. Mycol.">
        <title>101 Dothideomycetes genomes: a test case for predicting lifestyles and emergence of pathogens.</title>
        <authorList>
            <person name="Haridas S."/>
            <person name="Albert R."/>
            <person name="Binder M."/>
            <person name="Bloem J."/>
            <person name="Labutti K."/>
            <person name="Salamov A."/>
            <person name="Andreopoulos B."/>
            <person name="Baker S."/>
            <person name="Barry K."/>
            <person name="Bills G."/>
            <person name="Bluhm B."/>
            <person name="Cannon C."/>
            <person name="Castanera R."/>
            <person name="Culley D."/>
            <person name="Daum C."/>
            <person name="Ezra D."/>
            <person name="Gonzalez J."/>
            <person name="Henrissat B."/>
            <person name="Kuo A."/>
            <person name="Liang C."/>
            <person name="Lipzen A."/>
            <person name="Lutzoni F."/>
            <person name="Magnuson J."/>
            <person name="Mondo S."/>
            <person name="Nolan M."/>
            <person name="Ohm R."/>
            <person name="Pangilinan J."/>
            <person name="Park H.-J."/>
            <person name="Ramirez L."/>
            <person name="Alfaro M."/>
            <person name="Sun H."/>
            <person name="Tritt A."/>
            <person name="Yoshinaga Y."/>
            <person name="Zwiers L.-H."/>
            <person name="Turgeon B."/>
            <person name="Goodwin S."/>
            <person name="Spatafora J."/>
            <person name="Crous P."/>
            <person name="Grigoriev I."/>
        </authorList>
    </citation>
    <scope>NUCLEOTIDE SEQUENCE</scope>
    <source>
        <strain evidence="10">CBS 125425</strain>
    </source>
</reference>
<feature type="compositionally biased region" description="Acidic residues" evidence="8">
    <location>
        <begin position="88"/>
        <end position="98"/>
    </location>
</feature>
<dbReference type="AlphaFoldDB" id="A0A9P4QY45"/>
<dbReference type="GO" id="GO:0000463">
    <property type="term" value="P:maturation of LSU-rRNA from tricistronic rRNA transcript (SSU-rRNA, 5.8S rRNA, LSU-rRNA)"/>
    <property type="evidence" value="ECO:0007669"/>
    <property type="project" value="TreeGrafter"/>
</dbReference>
<feature type="compositionally biased region" description="Basic residues" evidence="8">
    <location>
        <begin position="532"/>
        <end position="549"/>
    </location>
</feature>
<organism evidence="10 11">
    <name type="scientific">Polyplosphaeria fusca</name>
    <dbReference type="NCBI Taxonomy" id="682080"/>
    <lineage>
        <taxon>Eukaryota</taxon>
        <taxon>Fungi</taxon>
        <taxon>Dikarya</taxon>
        <taxon>Ascomycota</taxon>
        <taxon>Pezizomycotina</taxon>
        <taxon>Dothideomycetes</taxon>
        <taxon>Pleosporomycetidae</taxon>
        <taxon>Pleosporales</taxon>
        <taxon>Tetraplosphaeriaceae</taxon>
        <taxon>Polyplosphaeria</taxon>
    </lineage>
</organism>
<comment type="similarity">
    <text evidence="3">Belongs to the RRM RBM34 family.</text>
</comment>
<comment type="caution">
    <text evidence="10">The sequence shown here is derived from an EMBL/GenBank/DDBJ whole genome shotgun (WGS) entry which is preliminary data.</text>
</comment>
<dbReference type="Proteomes" id="UP000799444">
    <property type="component" value="Unassembled WGS sequence"/>
</dbReference>
<feature type="region of interest" description="Disordered" evidence="8">
    <location>
        <begin position="33"/>
        <end position="238"/>
    </location>
</feature>
<dbReference type="SUPFAM" id="SSF54928">
    <property type="entry name" value="RNA-binding domain, RBD"/>
    <property type="match status" value="1"/>
</dbReference>
<evidence type="ECO:0000256" key="3">
    <source>
        <dbReference type="ARBA" id="ARBA00007077"/>
    </source>
</evidence>
<dbReference type="InterPro" id="IPR000504">
    <property type="entry name" value="RRM_dom"/>
</dbReference>
<dbReference type="GO" id="GO:0005730">
    <property type="term" value="C:nucleolus"/>
    <property type="evidence" value="ECO:0007669"/>
    <property type="project" value="UniProtKB-SubCell"/>
</dbReference>
<dbReference type="PROSITE" id="PS50102">
    <property type="entry name" value="RRM"/>
    <property type="match status" value="1"/>
</dbReference>
<evidence type="ECO:0000256" key="5">
    <source>
        <dbReference type="ARBA" id="ARBA00022884"/>
    </source>
</evidence>
<proteinExistence type="inferred from homology"/>
<gene>
    <name evidence="10" type="ORF">EJ04DRAFT_553489</name>
</gene>
<accession>A0A9P4QY45</accession>
<dbReference type="Gene3D" id="3.30.70.330">
    <property type="match status" value="2"/>
</dbReference>
<sequence length="562" mass="61799">MPKPARNRSDKARGSVVIAVQQTAFDPGLASLFASSSGPVQAPPKSRYQEAIEAAAKESTARESRKPRTKSLDAEKLKANGIARSESGDENECDDEQDEQSKDLSDVDIDVEGSGSGESERETSDAADSSDDDDDPVSEPSHLEHEGPVAKLGSMLSEAPEKLAKKRKRANKDDDLEDSYMRKLAQEEIRDEEKRKKQRLETHKSGEGMSSEQDDSDGESFTMPKHETLQEGPKDTQELDKAQRTVFLSNVSNDAITTKSAKHILLRHLASFIPDLADHDPPHKVESIRFRSTAFASALPKKAAFAKKEIMNATTKSTNAYVIYSTKIAAREAAKQLNGTVVLKRHLRVDSVAHPAPQDHRRCVFVGNLGFVDDESSTQEDDGEKKKKKPPSDVEEGLWQQFKKAGKVESVRVVRDPKTRVGKGFAYVQFEDENGVEAALEFNDQKFPPLLPRKLRVVRAKKIRSKVKTPVGGDKSSSKSVFQPKKTDEQKSREGRARAMLGKAGAFKSAESFVFEGHRASSKQGTSGLKLGGKKKRTTPSNRTKKRAAAYKAAGGRKPSSK</sequence>
<evidence type="ECO:0000313" key="10">
    <source>
        <dbReference type="EMBL" id="KAF2733234.1"/>
    </source>
</evidence>
<feature type="domain" description="RRM" evidence="9">
    <location>
        <begin position="362"/>
        <end position="462"/>
    </location>
</feature>
<evidence type="ECO:0000256" key="1">
    <source>
        <dbReference type="ARBA" id="ARBA00002475"/>
    </source>
</evidence>
<feature type="compositionally biased region" description="Low complexity" evidence="8">
    <location>
        <begin position="550"/>
        <end position="562"/>
    </location>
</feature>
<feature type="compositionally biased region" description="Basic and acidic residues" evidence="8">
    <location>
        <begin position="47"/>
        <end position="78"/>
    </location>
</feature>
<feature type="region of interest" description="Disordered" evidence="8">
    <location>
        <begin position="466"/>
        <end position="502"/>
    </location>
</feature>
<dbReference type="Pfam" id="PF00076">
    <property type="entry name" value="RRM_1"/>
    <property type="match status" value="1"/>
</dbReference>
<feature type="compositionally biased region" description="Acidic residues" evidence="8">
    <location>
        <begin position="128"/>
        <end position="137"/>
    </location>
</feature>
<comment type="function">
    <text evidence="1">Involved in pre-25S rRNA processing.</text>
</comment>
<feature type="region of interest" description="Disordered" evidence="8">
    <location>
        <begin position="517"/>
        <end position="562"/>
    </location>
</feature>
<evidence type="ECO:0000256" key="2">
    <source>
        <dbReference type="ARBA" id="ARBA00004604"/>
    </source>
</evidence>
<dbReference type="OrthoDB" id="442677at2759"/>
<feature type="compositionally biased region" description="Basic and acidic residues" evidence="8">
    <location>
        <begin position="179"/>
        <end position="206"/>
    </location>
</feature>
<comment type="subcellular location">
    <subcellularLocation>
        <location evidence="2">Nucleus</location>
        <location evidence="2">Nucleolus</location>
    </subcellularLocation>
</comment>
<name>A0A9P4QY45_9PLEO</name>
<feature type="compositionally biased region" description="Basic and acidic residues" evidence="8">
    <location>
        <begin position="485"/>
        <end position="497"/>
    </location>
</feature>
<dbReference type="InterPro" id="IPR012677">
    <property type="entry name" value="Nucleotide-bd_a/b_plait_sf"/>
</dbReference>
<evidence type="ECO:0000256" key="8">
    <source>
        <dbReference type="SAM" id="MobiDB-lite"/>
    </source>
</evidence>
<evidence type="ECO:0000313" key="11">
    <source>
        <dbReference type="Proteomes" id="UP000799444"/>
    </source>
</evidence>
<keyword evidence="11" id="KW-1185">Reference proteome</keyword>
<protein>
    <recommendedName>
        <fullName evidence="4">Nucleolar protein 12</fullName>
    </recommendedName>
</protein>
<dbReference type="SMART" id="SM00360">
    <property type="entry name" value="RRM"/>
    <property type="match status" value="2"/>
</dbReference>
<evidence type="ECO:0000259" key="9">
    <source>
        <dbReference type="PROSITE" id="PS50102"/>
    </source>
</evidence>
<feature type="compositionally biased region" description="Basic and acidic residues" evidence="8">
    <location>
        <begin position="224"/>
        <end position="238"/>
    </location>
</feature>
<dbReference type="PANTHER" id="PTHR23236">
    <property type="entry name" value="EUKARYOTIC TRANSLATION INITIATION FACTOR 4B/4H"/>
    <property type="match status" value="1"/>
</dbReference>
<dbReference type="InterPro" id="IPR035979">
    <property type="entry name" value="RBD_domain_sf"/>
</dbReference>
<feature type="region of interest" description="Disordered" evidence="8">
    <location>
        <begin position="374"/>
        <end position="396"/>
    </location>
</feature>
<evidence type="ECO:0000256" key="6">
    <source>
        <dbReference type="ARBA" id="ARBA00023242"/>
    </source>
</evidence>
<dbReference type="PANTHER" id="PTHR23236:SF25">
    <property type="entry name" value="RNA-BINDING PROTEIN 34"/>
    <property type="match status" value="1"/>
</dbReference>
<dbReference type="GO" id="GO:0019843">
    <property type="term" value="F:rRNA binding"/>
    <property type="evidence" value="ECO:0007669"/>
    <property type="project" value="TreeGrafter"/>
</dbReference>
<dbReference type="EMBL" id="ML996164">
    <property type="protein sequence ID" value="KAF2733234.1"/>
    <property type="molecule type" value="Genomic_DNA"/>
</dbReference>
<evidence type="ECO:0000256" key="7">
    <source>
        <dbReference type="PROSITE-ProRule" id="PRU00176"/>
    </source>
</evidence>